<keyword evidence="4" id="KW-0653">Protein transport</keyword>
<dbReference type="Gene3D" id="3.30.450.50">
    <property type="entry name" value="Longin domain"/>
    <property type="match status" value="1"/>
</dbReference>
<evidence type="ECO:0000313" key="11">
    <source>
        <dbReference type="EMBL" id="OMJ95341.1"/>
    </source>
</evidence>
<dbReference type="SMART" id="SM01270">
    <property type="entry name" value="Longin"/>
    <property type="match status" value="1"/>
</dbReference>
<reference evidence="11 12" key="1">
    <citation type="submission" date="2016-11" db="EMBL/GenBank/DDBJ databases">
        <title>The macronuclear genome of Stentor coeruleus: a giant cell with tiny introns.</title>
        <authorList>
            <person name="Slabodnick M."/>
            <person name="Ruby J.G."/>
            <person name="Reiff S.B."/>
            <person name="Swart E.C."/>
            <person name="Gosai S."/>
            <person name="Prabakaran S."/>
            <person name="Witkowska E."/>
            <person name="Larue G.E."/>
            <person name="Fisher S."/>
            <person name="Freeman R.M."/>
            <person name="Gunawardena J."/>
            <person name="Chu W."/>
            <person name="Stover N.A."/>
            <person name="Gregory B.D."/>
            <person name="Nowacki M."/>
            <person name="Derisi J."/>
            <person name="Roy S.W."/>
            <person name="Marshall W.F."/>
            <person name="Sood P."/>
        </authorList>
    </citation>
    <scope>NUCLEOTIDE SEQUENCE [LARGE SCALE GENOMIC DNA]</scope>
    <source>
        <strain evidence="11">WM001</strain>
    </source>
</reference>
<dbReference type="CDD" id="cd15843">
    <property type="entry name" value="R-SNARE"/>
    <property type="match status" value="1"/>
</dbReference>
<dbReference type="EMBL" id="MPUH01000013">
    <property type="protein sequence ID" value="OMJ95341.1"/>
    <property type="molecule type" value="Genomic_DNA"/>
</dbReference>
<sequence>MASIIYCLIANDSSPTPIVEVSMADGNFPQIAMKLLVKTSPNTSITYSYEEKYMFHYHNEGGLTYLCMTDTGFSNRTAYTFLFDIKDRFIRKFGEEGRRAIGLGANKEFSDEMKARIVYYNTDPNADKLTAAGRNINKTKDIIIESIEKILERGDKIEVLTRKTSQMTDSAISMRRTASAVRTHMWWKNFKMSLIVCGILLVIPI</sequence>
<evidence type="ECO:0000256" key="4">
    <source>
        <dbReference type="ARBA" id="ARBA00022927"/>
    </source>
</evidence>
<dbReference type="GO" id="GO:0016020">
    <property type="term" value="C:membrane"/>
    <property type="evidence" value="ECO:0007669"/>
    <property type="project" value="InterPro"/>
</dbReference>
<keyword evidence="12" id="KW-1185">Reference proteome</keyword>
<dbReference type="PROSITE" id="PS50892">
    <property type="entry name" value="V_SNARE"/>
    <property type="match status" value="1"/>
</dbReference>
<dbReference type="GO" id="GO:0005737">
    <property type="term" value="C:cytoplasm"/>
    <property type="evidence" value="ECO:0007669"/>
    <property type="project" value="UniProtKB-ARBA"/>
</dbReference>
<evidence type="ECO:0000259" key="10">
    <source>
        <dbReference type="PROSITE" id="PS50892"/>
    </source>
</evidence>
<evidence type="ECO:0000256" key="8">
    <source>
        <dbReference type="PROSITE-ProRule" id="PRU00290"/>
    </source>
</evidence>
<proteinExistence type="inferred from homology"/>
<dbReference type="PANTHER" id="PTHR21136">
    <property type="entry name" value="SNARE PROTEINS"/>
    <property type="match status" value="1"/>
</dbReference>
<name>A0A1R2D284_9CILI</name>
<evidence type="ECO:0008006" key="13">
    <source>
        <dbReference type="Google" id="ProtNLM"/>
    </source>
</evidence>
<organism evidence="11 12">
    <name type="scientific">Stentor coeruleus</name>
    <dbReference type="NCBI Taxonomy" id="5963"/>
    <lineage>
        <taxon>Eukaryota</taxon>
        <taxon>Sar</taxon>
        <taxon>Alveolata</taxon>
        <taxon>Ciliophora</taxon>
        <taxon>Postciliodesmatophora</taxon>
        <taxon>Heterotrichea</taxon>
        <taxon>Heterotrichida</taxon>
        <taxon>Stentoridae</taxon>
        <taxon>Stentor</taxon>
    </lineage>
</organism>
<keyword evidence="5" id="KW-1133">Transmembrane helix</keyword>
<evidence type="ECO:0000256" key="1">
    <source>
        <dbReference type="ARBA" id="ARBA00008025"/>
    </source>
</evidence>
<dbReference type="InterPro" id="IPR001388">
    <property type="entry name" value="Synaptobrevin-like"/>
</dbReference>
<dbReference type="SUPFAM" id="SSF58038">
    <property type="entry name" value="SNARE fusion complex"/>
    <property type="match status" value="1"/>
</dbReference>
<dbReference type="AlphaFoldDB" id="A0A1R2D284"/>
<comment type="subcellular location">
    <subcellularLocation>
        <location evidence="7">Endomembrane system</location>
        <topology evidence="7">Single-pass type IV membrane protein</topology>
    </subcellularLocation>
</comment>
<dbReference type="CDD" id="cd14824">
    <property type="entry name" value="Longin"/>
    <property type="match status" value="1"/>
</dbReference>
<dbReference type="InterPro" id="IPR051097">
    <property type="entry name" value="Synaptobrevin-like_transport"/>
</dbReference>
<comment type="caution">
    <text evidence="11">The sequence shown here is derived from an EMBL/GenBank/DDBJ whole genome shotgun (WGS) entry which is preliminary data.</text>
</comment>
<keyword evidence="2" id="KW-0813">Transport</keyword>
<evidence type="ECO:0000256" key="3">
    <source>
        <dbReference type="ARBA" id="ARBA00022692"/>
    </source>
</evidence>
<dbReference type="InterPro" id="IPR010908">
    <property type="entry name" value="Longin_dom"/>
</dbReference>
<comment type="similarity">
    <text evidence="1">Belongs to the synaptobrevin family.</text>
</comment>
<evidence type="ECO:0000313" key="12">
    <source>
        <dbReference type="Proteomes" id="UP000187209"/>
    </source>
</evidence>
<keyword evidence="6" id="KW-0472">Membrane</keyword>
<evidence type="ECO:0000259" key="9">
    <source>
        <dbReference type="PROSITE" id="PS50859"/>
    </source>
</evidence>
<dbReference type="Pfam" id="PF13774">
    <property type="entry name" value="Longin"/>
    <property type="match status" value="1"/>
</dbReference>
<evidence type="ECO:0000256" key="2">
    <source>
        <dbReference type="ARBA" id="ARBA00022448"/>
    </source>
</evidence>
<dbReference type="PRINTS" id="PR00219">
    <property type="entry name" value="SYNAPTOBREVN"/>
</dbReference>
<dbReference type="GO" id="GO:0012505">
    <property type="term" value="C:endomembrane system"/>
    <property type="evidence" value="ECO:0007669"/>
    <property type="project" value="UniProtKB-SubCell"/>
</dbReference>
<evidence type="ECO:0000256" key="6">
    <source>
        <dbReference type="ARBA" id="ARBA00023136"/>
    </source>
</evidence>
<evidence type="ECO:0000256" key="7">
    <source>
        <dbReference type="ARBA" id="ARBA00046280"/>
    </source>
</evidence>
<dbReference type="Proteomes" id="UP000187209">
    <property type="component" value="Unassembled WGS sequence"/>
</dbReference>
<evidence type="ECO:0000256" key="5">
    <source>
        <dbReference type="ARBA" id="ARBA00022989"/>
    </source>
</evidence>
<dbReference type="Pfam" id="PF00957">
    <property type="entry name" value="Synaptobrevin"/>
    <property type="match status" value="1"/>
</dbReference>
<dbReference type="SUPFAM" id="SSF64356">
    <property type="entry name" value="SNARE-like"/>
    <property type="match status" value="1"/>
</dbReference>
<dbReference type="PROSITE" id="PS50859">
    <property type="entry name" value="LONGIN"/>
    <property type="match status" value="1"/>
</dbReference>
<protein>
    <recommendedName>
        <fullName evidence="13">V-SNARE coiled-coil homology domain-containing protein</fullName>
    </recommendedName>
</protein>
<keyword evidence="3" id="KW-0812">Transmembrane</keyword>
<dbReference type="GO" id="GO:0015031">
    <property type="term" value="P:protein transport"/>
    <property type="evidence" value="ECO:0007669"/>
    <property type="project" value="UniProtKB-KW"/>
</dbReference>
<dbReference type="PANTHER" id="PTHR21136:SF168">
    <property type="entry name" value="VESICLE-ASSOCIATED MEMBRANE PROTEIN 9"/>
    <property type="match status" value="1"/>
</dbReference>
<dbReference type="GO" id="GO:0016192">
    <property type="term" value="P:vesicle-mediated transport"/>
    <property type="evidence" value="ECO:0007669"/>
    <property type="project" value="InterPro"/>
</dbReference>
<feature type="domain" description="Longin" evidence="9">
    <location>
        <begin position="8"/>
        <end position="113"/>
    </location>
</feature>
<keyword evidence="8" id="KW-0175">Coiled coil</keyword>
<feature type="domain" description="V-SNARE coiled-coil homology" evidence="10">
    <location>
        <begin position="128"/>
        <end position="188"/>
    </location>
</feature>
<accession>A0A1R2D284</accession>
<dbReference type="InterPro" id="IPR042855">
    <property type="entry name" value="V_SNARE_CC"/>
</dbReference>
<dbReference type="Gene3D" id="1.20.5.110">
    <property type="match status" value="1"/>
</dbReference>
<dbReference type="OrthoDB" id="312685at2759"/>
<gene>
    <name evidence="11" type="ORF">SteCoe_1243</name>
</gene>
<dbReference type="InterPro" id="IPR011012">
    <property type="entry name" value="Longin-like_dom_sf"/>
</dbReference>